<dbReference type="OrthoDB" id="6423981at2759"/>
<dbReference type="InterPro" id="IPR056953">
    <property type="entry name" value="CUT_N"/>
</dbReference>
<feature type="compositionally biased region" description="Low complexity" evidence="1">
    <location>
        <begin position="1328"/>
        <end position="1339"/>
    </location>
</feature>
<dbReference type="CDD" id="cd01099">
    <property type="entry name" value="PAN_AP_HGF"/>
    <property type="match status" value="2"/>
</dbReference>
<dbReference type="Pfam" id="PF25057">
    <property type="entry name" value="CUT_N"/>
    <property type="match status" value="1"/>
</dbReference>
<feature type="domain" description="Apple" evidence="4">
    <location>
        <begin position="264"/>
        <end position="355"/>
    </location>
</feature>
<dbReference type="Pfam" id="PF00024">
    <property type="entry name" value="PAN_1"/>
    <property type="match status" value="3"/>
</dbReference>
<dbReference type="InterPro" id="IPR052774">
    <property type="entry name" value="Celegans_DevNeuronal_Protein"/>
</dbReference>
<feature type="domain" description="Apple" evidence="4">
    <location>
        <begin position="942"/>
        <end position="1026"/>
    </location>
</feature>
<feature type="region of interest" description="Disordered" evidence="1">
    <location>
        <begin position="523"/>
        <end position="688"/>
    </location>
</feature>
<feature type="compositionally biased region" description="Polar residues" evidence="1">
    <location>
        <begin position="619"/>
        <end position="668"/>
    </location>
</feature>
<keyword evidence="2" id="KW-0472">Membrane</keyword>
<sequence length="1533" mass="177457">MLDNLFKMVPLVSFLAALRILTEAQICNNGEGKIVFEKVTTLQTTSTEFLTNTSQFEIITRNNLPPLKVLEECFHRCQEDRVNKIGTCTRFDFLPGKRLNDDQSSVVRKRRNGQTKSIASFSPPQDRYEQSSCILYNGQANGTVDWKEISKDRGSVWQFNKACLIAQHINKQCPNRPFVYERIPNYKLINTDEKNKEIEVVDRIDCQNKCLMEQEFTCRSSSFKLSDRKCFLSTQNRHVAPMEFKEDPEFEYLENMCLKNEDLCRWSILIIESKKQLDEKFEKNSLQDVSMNNCSNSCLESLDRFGFVCRSFVYNDQTRQCILYDEDPMDNENKSEESVSKKLIESDGNLYRVLCSTNEKDKELDNQTLECYRHKRLRGRHQSEQFANNFYDCLNGCMRRFGRNCRSIEFSHSRKICRFSTRSVVGPVSNLDTDVLIDDDSFDYYQFMWDNKDEDPNEINQQLKQTNDRHDSIETSYSQPGNYKNFLLPSNKPHRVGYFYNNQFYNDRDKIDTNYRTVQQKIDKNLHGFNDGPVESRSSGPSFDRPSNVDFTATPPTTSQRPDYDTHHSNSIEPLRRPLDRYITDEKSQSKHPKPSFGTTISRVNERPKLYHNQDDPSLVTQQKETEFSDQISPVYPSNSIPERSDSNSIPSQSTDQFYSNGQDSSYYYRSGDNEIVRPNHSPNVVYPSSNYIYHQVEQQQQSPVEQDNNLDQSFNVPISPRSGSIPSRTSYWPKHPYMLRTTNNIVYPSPNYTYQIGYQRPENLTYVQHPLSNYKPNRFEQTTMIQSPIYSVPNRSHTQIYSIHYPNQIRPTVYPTPTQMFHGRSFSTVVPTTTNQSFILNPPSQTFTATNDYTRNLINSPYTSFANYTRFLSPGSLRTMSSQLNLPQQPIQSTSFESYPKTQIAYTNRFGQLPPSQSSRLSFGGQEPIPTATTSITSPGCKHQSISMVPTFKKMGLGLRIKSKHIYKVARAERLEDCERFCLETKDFVCNSFNFRPFFPDNCELSTVVEAKYKLDDVDHFEQNTQFEHYVREEKKSSPLDSSMDCFEVLQSCSPEGMELKLKTTEGFYGRIYTYGFYDSCYFNGNGGTTSVLKISKPNGFPRCGTQQINPDAMTNIVVVQFNDFVQTSRDKKYNITCYLSGPGEAVVTSNYLDTKTDGRHPMQIEHLPAQNILASNIALRILYRGTPTNTIVVGDLLTFRLEARNQYRYNGYYNDIFATNVIAKDPYTGRQVLLIDSKGCPIDLYVFPELHKTVDDALEAEFYAFKIPDSNFLVFQATVKTCKGQCEPVICNERAGRGQGTFPSWGRKRRSIENSLMMNDSPPTISSTNKSKNNGSTSMEEEVHELLRVYLSHDDVPEQQMLTRKQDVQIIDKLCVDRGVYYFLLIFTILFMLLFIIILPYCILIRWMNSRYQNKINDDDVRWMSKWKRMSLMIRKPSKFQAINSGSIESSPSSSLTYGRRFDSPINKYSQPKHHHNRTQTNNGHYHHYQISKSNLNVNPDDQNLSMERSRSLQSLTIPNQYKTAMINYGK</sequence>
<keyword evidence="8" id="KW-1185">Reference proteome</keyword>
<feature type="compositionally biased region" description="Basic and acidic residues" evidence="1">
    <location>
        <begin position="562"/>
        <end position="589"/>
    </location>
</feature>
<dbReference type="SMART" id="SM00473">
    <property type="entry name" value="PAN_AP"/>
    <property type="match status" value="4"/>
</dbReference>
<evidence type="ECO:0000256" key="3">
    <source>
        <dbReference type="SAM" id="SignalP"/>
    </source>
</evidence>
<organism evidence="6">
    <name type="scientific">Sarcoptes scabiei</name>
    <name type="common">Itch mite</name>
    <name type="synonym">Acarus scabiei</name>
    <dbReference type="NCBI Taxonomy" id="52283"/>
    <lineage>
        <taxon>Eukaryota</taxon>
        <taxon>Metazoa</taxon>
        <taxon>Ecdysozoa</taxon>
        <taxon>Arthropoda</taxon>
        <taxon>Chelicerata</taxon>
        <taxon>Arachnida</taxon>
        <taxon>Acari</taxon>
        <taxon>Acariformes</taxon>
        <taxon>Sarcoptiformes</taxon>
        <taxon>Astigmata</taxon>
        <taxon>Psoroptidia</taxon>
        <taxon>Sarcoptoidea</taxon>
        <taxon>Sarcoptidae</taxon>
        <taxon>Sarcoptinae</taxon>
        <taxon>Sarcoptes</taxon>
    </lineage>
</organism>
<protein>
    <submittedName>
        <fullName evidence="6 7">Uncharacterized protein</fullName>
    </submittedName>
</protein>
<evidence type="ECO:0000259" key="4">
    <source>
        <dbReference type="PROSITE" id="PS50948"/>
    </source>
</evidence>
<feature type="domain" description="Apple" evidence="4">
    <location>
        <begin position="173"/>
        <end position="257"/>
    </location>
</feature>
<dbReference type="EMBL" id="WVUK01000059">
    <property type="protein sequence ID" value="KAF7491507.1"/>
    <property type="molecule type" value="Genomic_DNA"/>
</dbReference>
<reference evidence="8" key="1">
    <citation type="journal article" date="2020" name="PLoS Negl. Trop. Dis.">
        <title>High-quality nuclear genome for Sarcoptes scabiei-A critical resource for a neglected parasite.</title>
        <authorList>
            <person name="Korhonen P.K."/>
            <person name="Gasser R.B."/>
            <person name="Ma G."/>
            <person name="Wang T."/>
            <person name="Stroehlein A.J."/>
            <person name="Young N.D."/>
            <person name="Ang C.S."/>
            <person name="Fernando D.D."/>
            <person name="Lu H.C."/>
            <person name="Taylor S."/>
            <person name="Reynolds S.L."/>
            <person name="Mofiz E."/>
            <person name="Najaraj S.H."/>
            <person name="Gowda H."/>
            <person name="Madugundu A."/>
            <person name="Renuse S."/>
            <person name="Holt D."/>
            <person name="Pandey A."/>
            <person name="Papenfuss A.T."/>
            <person name="Fischer K."/>
        </authorList>
    </citation>
    <scope>NUCLEOTIDE SEQUENCE [LARGE SCALE GENOMIC DNA]</scope>
</reference>
<accession>A0A834R6Y6</accession>
<feature type="transmembrane region" description="Helical" evidence="2">
    <location>
        <begin position="1382"/>
        <end position="1407"/>
    </location>
</feature>
<dbReference type="SUPFAM" id="SSF57414">
    <property type="entry name" value="Hairpin loop containing domain-like"/>
    <property type="match status" value="2"/>
</dbReference>
<dbReference type="EnsemblMetazoa" id="SSS_6430s_mrna">
    <property type="protein sequence ID" value="KAF7491507.1"/>
    <property type="gene ID" value="SSS_6430"/>
</dbReference>
<evidence type="ECO:0000256" key="2">
    <source>
        <dbReference type="SAM" id="Phobius"/>
    </source>
</evidence>
<dbReference type="PANTHER" id="PTHR47327">
    <property type="entry name" value="FI18240P1-RELATED"/>
    <property type="match status" value="1"/>
</dbReference>
<feature type="compositionally biased region" description="Polar residues" evidence="1">
    <location>
        <begin position="114"/>
        <end position="123"/>
    </location>
</feature>
<evidence type="ECO:0000256" key="1">
    <source>
        <dbReference type="SAM" id="MobiDB-lite"/>
    </source>
</evidence>
<dbReference type="PROSITE" id="PS50948">
    <property type="entry name" value="PAN"/>
    <property type="match status" value="3"/>
</dbReference>
<feature type="chain" id="PRO_5038259216" evidence="3">
    <location>
        <begin position="25"/>
        <end position="1533"/>
    </location>
</feature>
<feature type="region of interest" description="Disordered" evidence="1">
    <location>
        <begin position="103"/>
        <end position="125"/>
    </location>
</feature>
<dbReference type="InterPro" id="IPR001507">
    <property type="entry name" value="ZP_dom"/>
</dbReference>
<evidence type="ECO:0000313" key="8">
    <source>
        <dbReference type="Proteomes" id="UP000070412"/>
    </source>
</evidence>
<dbReference type="Proteomes" id="UP000070412">
    <property type="component" value="Unassembled WGS sequence"/>
</dbReference>
<keyword evidence="3" id="KW-0732">Signal</keyword>
<dbReference type="PANTHER" id="PTHR47327:SF9">
    <property type="entry name" value="NO MECHANORECEPTOR POTENTIAL A, ISOFORM A"/>
    <property type="match status" value="1"/>
</dbReference>
<feature type="compositionally biased region" description="Polar residues" evidence="1">
    <location>
        <begin position="549"/>
        <end position="561"/>
    </location>
</feature>
<evidence type="ECO:0000313" key="7">
    <source>
        <dbReference type="EnsemblMetazoa" id="KAF7491507.1"/>
    </source>
</evidence>
<gene>
    <name evidence="6" type="ORF">SSS_6430</name>
</gene>
<dbReference type="SMART" id="SM00241">
    <property type="entry name" value="ZP"/>
    <property type="match status" value="1"/>
</dbReference>
<reference evidence="6" key="2">
    <citation type="submission" date="2020-01" db="EMBL/GenBank/DDBJ databases">
        <authorList>
            <person name="Korhonen P.K.K."/>
            <person name="Guangxu M.G."/>
            <person name="Wang T.W."/>
            <person name="Stroehlein A.J.S."/>
            <person name="Young N.D."/>
            <person name="Ang C.-S.A."/>
            <person name="Fernando D.W.F."/>
            <person name="Lu H.L."/>
            <person name="Taylor S.T."/>
            <person name="Ehtesham M.E.M."/>
            <person name="Najaraj S.H.N."/>
            <person name="Harsha G.H.G."/>
            <person name="Madugundu A.M."/>
            <person name="Renuse S.R."/>
            <person name="Holt D.H."/>
            <person name="Pandey A.P."/>
            <person name="Papenfuss A.P."/>
            <person name="Gasser R.B.G."/>
            <person name="Fischer K.F."/>
        </authorList>
    </citation>
    <scope>NUCLEOTIDE SEQUENCE</scope>
    <source>
        <strain evidence="6">SSS_KF_BRIS2020</strain>
    </source>
</reference>
<feature type="region of interest" description="Disordered" evidence="1">
    <location>
        <begin position="1320"/>
        <end position="1339"/>
    </location>
</feature>
<feature type="domain" description="ZP" evidence="5">
    <location>
        <begin position="1053"/>
        <end position="1300"/>
    </location>
</feature>
<dbReference type="PROSITE" id="PS51034">
    <property type="entry name" value="ZP_2"/>
    <property type="match status" value="1"/>
</dbReference>
<reference evidence="7" key="3">
    <citation type="submission" date="2022-06" db="UniProtKB">
        <authorList>
            <consortium name="EnsemblMetazoa"/>
        </authorList>
    </citation>
    <scope>IDENTIFICATION</scope>
</reference>
<dbReference type="InterPro" id="IPR003609">
    <property type="entry name" value="Pan_app"/>
</dbReference>
<proteinExistence type="predicted"/>
<feature type="signal peptide" evidence="3">
    <location>
        <begin position="1"/>
        <end position="24"/>
    </location>
</feature>
<feature type="compositionally biased region" description="Basic and acidic residues" evidence="1">
    <location>
        <begin position="604"/>
        <end position="615"/>
    </location>
</feature>
<evidence type="ECO:0000313" key="6">
    <source>
        <dbReference type="EMBL" id="KAF7491507.1"/>
    </source>
</evidence>
<keyword evidence="2" id="KW-1133">Transmembrane helix</keyword>
<name>A0A834R6Y6_SARSC</name>
<evidence type="ECO:0000259" key="5">
    <source>
        <dbReference type="PROSITE" id="PS51034"/>
    </source>
</evidence>
<keyword evidence="2" id="KW-0812">Transmembrane</keyword>
<dbReference type="GO" id="GO:0009653">
    <property type="term" value="P:anatomical structure morphogenesis"/>
    <property type="evidence" value="ECO:0007669"/>
    <property type="project" value="TreeGrafter"/>
</dbReference>
<dbReference type="Gene3D" id="3.50.4.10">
    <property type="entry name" value="Hepatocyte Growth Factor"/>
    <property type="match status" value="4"/>
</dbReference>